<dbReference type="InterPro" id="IPR028992">
    <property type="entry name" value="Hedgehog/Intein_dom"/>
</dbReference>
<proteinExistence type="predicted"/>
<sequence length="658" mass="68177">MATTTPAYTNGSLYTWVGGKSGSWSDISNWKYDGQPATHAPDTQTNNGTVVIPSGVTVTIPSTVATLSGVNIDVQGKLTIAAGSSALAVNSLTVENGGTALIERAITANQSFSGKSGSTITVQGVNQDWSGYPGVKPDIASGGTLNFDNSAITLGSVNGSGIQGNLNIYNGSVVKTAGNSTTITGPITVSGAGTTFTDSSQLQSTLTLNDGATATISNSYPTDGTKVVFGTGTNTLILPNNEYMANKLVLANLKEGDKIGVDGQPVSTATMTANNISLTTSSGTITPKSVTYDSSYTNAPTGNESVAVDVESNNGVICYLAGSMIRTPDGDVAIENLRVGDVVLAYANGQSVARDVIWAGRKHMAVQTHLPEADAGYPVRVKANAIADGVPYKDMLITPEHCLFLDGAFVPVRMLVNGGSIAYDHTITAYDYYHVETQQHSVIMADGALTESYLDTGNRGSFRQDGTVVTLGGRHLSWEHDAAAPLETAQPVVEKLFHALAARAGVATGTQALVEDDNLHLVTETGAVVRKLRTQAGRVSFMLPPGVQSVTVVSRSSKPCDVVGPFVNDRRMLGVQIGAVTAISATGTQTSTAHLQEHALAGWHGMEAGASARWTNGQATLPLHGLTGAGMTILTLDVVSAGPYLADTPAVQQDVLCA</sequence>
<reference evidence="2 4" key="1">
    <citation type="submission" date="2012-11" db="EMBL/GenBank/DDBJ databases">
        <title>Whole genome sequence of Acetobacter indonesiensis 5H-1.</title>
        <authorList>
            <person name="Azuma Y."/>
            <person name="Higashiura N."/>
            <person name="Hirakawa H."/>
            <person name="Matsushita K."/>
        </authorList>
    </citation>
    <scope>NUCLEOTIDE SEQUENCE [LARGE SCALE GENOMIC DNA]</scope>
    <source>
        <strain evidence="2 4">5H-1</strain>
    </source>
</reference>
<dbReference type="AlphaFoldDB" id="A0A6N3T4J8"/>
<evidence type="ECO:0000259" key="1">
    <source>
        <dbReference type="Pfam" id="PF13403"/>
    </source>
</evidence>
<dbReference type="InterPro" id="IPR036844">
    <property type="entry name" value="Hint_dom_sf"/>
</dbReference>
<dbReference type="EMBL" id="BJXQ01000013">
    <property type="protein sequence ID" value="GEN04112.1"/>
    <property type="molecule type" value="Genomic_DNA"/>
</dbReference>
<dbReference type="Pfam" id="PF13403">
    <property type="entry name" value="Hint_2"/>
    <property type="match status" value="1"/>
</dbReference>
<dbReference type="Gene3D" id="2.170.16.10">
    <property type="entry name" value="Hedgehog/Intein (Hint) domain"/>
    <property type="match status" value="1"/>
</dbReference>
<dbReference type="Proteomes" id="UP000032673">
    <property type="component" value="Unassembled WGS sequence"/>
</dbReference>
<gene>
    <name evidence="2" type="ORF">Abin_022_021</name>
    <name evidence="3" type="ORF">AIN02nite_21370</name>
</gene>
<name>A0A6N3T4J8_9PROT</name>
<evidence type="ECO:0000313" key="4">
    <source>
        <dbReference type="Proteomes" id="UP000032673"/>
    </source>
</evidence>
<dbReference type="SUPFAM" id="SSF51294">
    <property type="entry name" value="Hedgehog/intein (Hint) domain"/>
    <property type="match status" value="1"/>
</dbReference>
<comment type="caution">
    <text evidence="3">The sequence shown here is derived from an EMBL/GenBank/DDBJ whole genome shotgun (WGS) entry which is preliminary data.</text>
</comment>
<dbReference type="EMBL" id="BAMW01000022">
    <property type="protein sequence ID" value="GAN63163.1"/>
    <property type="molecule type" value="Genomic_DNA"/>
</dbReference>
<protein>
    <submittedName>
        <fullName evidence="2">Outer membrane protein</fullName>
    </submittedName>
</protein>
<feature type="domain" description="Hedgehog/Intein (Hint)" evidence="1">
    <location>
        <begin position="317"/>
        <end position="456"/>
    </location>
</feature>
<evidence type="ECO:0000313" key="5">
    <source>
        <dbReference type="Proteomes" id="UP000321104"/>
    </source>
</evidence>
<organism evidence="3 5">
    <name type="scientific">Acetobacter indonesiensis</name>
    <dbReference type="NCBI Taxonomy" id="104101"/>
    <lineage>
        <taxon>Bacteria</taxon>
        <taxon>Pseudomonadati</taxon>
        <taxon>Pseudomonadota</taxon>
        <taxon>Alphaproteobacteria</taxon>
        <taxon>Acetobacterales</taxon>
        <taxon>Acetobacteraceae</taxon>
        <taxon>Acetobacter</taxon>
    </lineage>
</organism>
<dbReference type="RefSeq" id="WP_048845684.1">
    <property type="nucleotide sequence ID" value="NZ_BAMW01000022.1"/>
</dbReference>
<accession>A0A6N3T4J8</accession>
<reference evidence="3 5" key="2">
    <citation type="submission" date="2019-07" db="EMBL/GenBank/DDBJ databases">
        <title>Whole genome shotgun sequence of Acetobacter indonesiensis NBRC 16471.</title>
        <authorList>
            <person name="Hosoyama A."/>
            <person name="Uohara A."/>
            <person name="Ohji S."/>
            <person name="Ichikawa N."/>
        </authorList>
    </citation>
    <scope>NUCLEOTIDE SEQUENCE [LARGE SCALE GENOMIC DNA]</scope>
    <source>
        <strain evidence="3 5">NBRC 16471</strain>
    </source>
</reference>
<keyword evidence="4" id="KW-1185">Reference proteome</keyword>
<evidence type="ECO:0000313" key="2">
    <source>
        <dbReference type="EMBL" id="GAN63163.1"/>
    </source>
</evidence>
<evidence type="ECO:0000313" key="3">
    <source>
        <dbReference type="EMBL" id="GEN04112.1"/>
    </source>
</evidence>
<dbReference type="Proteomes" id="UP000321104">
    <property type="component" value="Unassembled WGS sequence"/>
</dbReference>